<comment type="catalytic activity">
    <reaction evidence="1">
        <text>Hydrolysis of terminal, non-reducing alpha-D-galactose residues in alpha-D-galactosides, including galactose oligosaccharides, galactomannans and galactolipids.</text>
        <dbReference type="EC" id="3.2.1.22"/>
    </reaction>
</comment>
<evidence type="ECO:0000256" key="1">
    <source>
        <dbReference type="ARBA" id="ARBA00001255"/>
    </source>
</evidence>
<evidence type="ECO:0000256" key="2">
    <source>
        <dbReference type="ARBA" id="ARBA00007240"/>
    </source>
</evidence>
<evidence type="ECO:0000313" key="6">
    <source>
        <dbReference type="Proteomes" id="UP001583172"/>
    </source>
</evidence>
<protein>
    <recommendedName>
        <fullName evidence="7">Alpha-galactosidase</fullName>
    </recommendedName>
</protein>
<dbReference type="InterPro" id="IPR017853">
    <property type="entry name" value="GH"/>
</dbReference>
<keyword evidence="6" id="KW-1185">Reference proteome</keyword>
<reference evidence="5 6" key="1">
    <citation type="journal article" date="2024" name="Commun. Biol.">
        <title>Comparative genomic analysis of thermophilic fungi reveals convergent evolutionary adaptations and gene losses.</title>
        <authorList>
            <person name="Steindorff A.S."/>
            <person name="Aguilar-Pontes M.V."/>
            <person name="Robinson A.J."/>
            <person name="Andreopoulos B."/>
            <person name="LaButti K."/>
            <person name="Kuo A."/>
            <person name="Mondo S."/>
            <person name="Riley R."/>
            <person name="Otillar R."/>
            <person name="Haridas S."/>
            <person name="Lipzen A."/>
            <person name="Grimwood J."/>
            <person name="Schmutz J."/>
            <person name="Clum A."/>
            <person name="Reid I.D."/>
            <person name="Moisan M.C."/>
            <person name="Butler G."/>
            <person name="Nguyen T.T.M."/>
            <person name="Dewar K."/>
            <person name="Conant G."/>
            <person name="Drula E."/>
            <person name="Henrissat B."/>
            <person name="Hansel C."/>
            <person name="Singer S."/>
            <person name="Hutchinson M.I."/>
            <person name="de Vries R.P."/>
            <person name="Natvig D.O."/>
            <person name="Powell A.J."/>
            <person name="Tsang A."/>
            <person name="Grigoriev I.V."/>
        </authorList>
    </citation>
    <scope>NUCLEOTIDE SEQUENCE [LARGE SCALE GENOMIC DNA]</scope>
    <source>
        <strain evidence="5 6">CBS 620.91</strain>
    </source>
</reference>
<dbReference type="Gene3D" id="3.20.20.70">
    <property type="entry name" value="Aldolase class I"/>
    <property type="match status" value="1"/>
</dbReference>
<evidence type="ECO:0000313" key="5">
    <source>
        <dbReference type="EMBL" id="KAL1843495.1"/>
    </source>
</evidence>
<dbReference type="EMBL" id="JAZGSY010000015">
    <property type="protein sequence ID" value="KAL1843495.1"/>
    <property type="molecule type" value="Genomic_DNA"/>
</dbReference>
<keyword evidence="3" id="KW-0119">Carbohydrate metabolism</keyword>
<evidence type="ECO:0000256" key="4">
    <source>
        <dbReference type="ARBA" id="ARBA00049426"/>
    </source>
</evidence>
<dbReference type="SUPFAM" id="SSF51445">
    <property type="entry name" value="(Trans)glycosidases"/>
    <property type="match status" value="1"/>
</dbReference>
<organism evidence="5 6">
    <name type="scientific">Humicola insolens</name>
    <name type="common">Soft-rot fungus</name>
    <dbReference type="NCBI Taxonomy" id="85995"/>
    <lineage>
        <taxon>Eukaryota</taxon>
        <taxon>Fungi</taxon>
        <taxon>Dikarya</taxon>
        <taxon>Ascomycota</taxon>
        <taxon>Pezizomycotina</taxon>
        <taxon>Sordariomycetes</taxon>
        <taxon>Sordariomycetidae</taxon>
        <taxon>Sordariales</taxon>
        <taxon>Chaetomiaceae</taxon>
        <taxon>Mycothermus</taxon>
    </lineage>
</organism>
<comment type="catalytic activity">
    <reaction evidence="4">
        <text>alpha-D-galactosyl-(1-&gt;3)-1D-myo-inositol + sucrose = raffinose + myo-inositol</text>
        <dbReference type="Rhea" id="RHEA:20161"/>
        <dbReference type="ChEBI" id="CHEBI:16634"/>
        <dbReference type="ChEBI" id="CHEBI:17268"/>
        <dbReference type="ChEBI" id="CHEBI:17505"/>
        <dbReference type="ChEBI" id="CHEBI:17992"/>
        <dbReference type="EC" id="2.4.1.82"/>
    </reaction>
</comment>
<comment type="similarity">
    <text evidence="2">Belongs to the glycosyl hydrolases 36 family.</text>
</comment>
<accession>A0ABR3VNJ6</accession>
<evidence type="ECO:0000256" key="3">
    <source>
        <dbReference type="ARBA" id="ARBA00023277"/>
    </source>
</evidence>
<gene>
    <name evidence="5" type="ORF">VTJ49DRAFT_1366</name>
</gene>
<name>A0ABR3VNJ6_HUMIN</name>
<dbReference type="Pfam" id="PF05691">
    <property type="entry name" value="Raffinose_syn"/>
    <property type="match status" value="1"/>
</dbReference>
<proteinExistence type="inferred from homology"/>
<dbReference type="PANTHER" id="PTHR31268:SF32">
    <property type="entry name" value="GALACTINOL--SUCROSE GALACTOSYLTRANSFERASE 2-RELATED"/>
    <property type="match status" value="1"/>
</dbReference>
<dbReference type="PANTHER" id="PTHR31268">
    <property type="match status" value="1"/>
</dbReference>
<comment type="caution">
    <text evidence="5">The sequence shown here is derived from an EMBL/GenBank/DDBJ whole genome shotgun (WGS) entry which is preliminary data.</text>
</comment>
<evidence type="ECO:0008006" key="7">
    <source>
        <dbReference type="Google" id="ProtNLM"/>
    </source>
</evidence>
<sequence length="904" mass="99104">MSAFIATYPPLGQVTQLRDGNVTIHAVLQVPETLGDEQWQLALWHLPDGGDDDDGHGNWTEAEFVPSPPHGQPTDVHDVREGSTRLYFRVDMTVRSSLTFTVKFRCQNNDGGREWRWVRSEQGSEDGMVVINRRPTRDDDPEDLPDLIRDLNPALKWRSHISQAPRTRLWSVEAPVDAAKGDGSAVAEVPFGNPWGRFLRWFALVRQSTAWLAPRHGKSTLQLDKDALLCSFLSPQGKHLVFLGMSGFNNVVTLFRSREAGHLMLHLQSDGAQPEIGIALVAVGDSLESAIAAVMYHAWTLVKPASISAEPPSTATATDDVQPLWYENWYDGLGYSEKVLRALDSLAENKIHISSLIIDDNWQDIDRRGSTQWEHGWKDFEADPGAFPGGLKGLIDSIRSRYKHIHHIAVWHALLGYWGGISPSGPLAKRYQTISVPRHDSIDTSRPSITSPLTLISPSDIGRFYNDFYTFLSTRGVTGVKTDAQYMLDTLLPSSARRTLLPAYLNAWTLATARHFTADRAITCMAHAPSLLFRGPLARAGRYSTPPWRNSDDFFPDDAPAAAQAWHVWANAHNALFSEHLGVLPDWDMFQTDSASPWAGYHAAARCVSGGPVYITDVPGRHDVELVRQISGRTPRGVTVVFRPSVVGRTVMGSAGYRGFREGGPGLLKVGAFHGRADTGTGIVGVFSLAEPGEDSQRDVVEVLALEEFPGVVQGMRYVVRAYRSGKVTPPLEVVEGGSSPLLTVELGAYEYDVLCAYPLTAVSSRTSGGSRGEVLLGNLGLIDKMTGCAAVLRTGFEARENGTIVVEATLKALGVLGVYISVLPELSLMDDFMVTILGQPVPPNTVSISKQDGHVLEVDVEAAWDEMGLNSGWANEVQVKVYFPLETRCDVISGVFCPDEEPI</sequence>
<dbReference type="InterPro" id="IPR008811">
    <property type="entry name" value="Glycosyl_hydrolases_36"/>
</dbReference>
<dbReference type="InterPro" id="IPR013785">
    <property type="entry name" value="Aldolase_TIM"/>
</dbReference>
<dbReference type="Proteomes" id="UP001583172">
    <property type="component" value="Unassembled WGS sequence"/>
</dbReference>